<organism evidence="4 5">
    <name type="scientific">Cellvibrio fibrivorans</name>
    <dbReference type="NCBI Taxonomy" id="126350"/>
    <lineage>
        <taxon>Bacteria</taxon>
        <taxon>Pseudomonadati</taxon>
        <taxon>Pseudomonadota</taxon>
        <taxon>Gammaproteobacteria</taxon>
        <taxon>Cellvibrionales</taxon>
        <taxon>Cellvibrionaceae</taxon>
        <taxon>Cellvibrio</taxon>
    </lineage>
</organism>
<feature type="domain" description="Ice-binding protein C-terminal" evidence="3">
    <location>
        <begin position="156"/>
        <end position="175"/>
    </location>
</feature>
<evidence type="ECO:0000313" key="5">
    <source>
        <dbReference type="Proteomes" id="UP001253595"/>
    </source>
</evidence>
<feature type="transmembrane region" description="Helical" evidence="1">
    <location>
        <begin position="154"/>
        <end position="173"/>
    </location>
</feature>
<evidence type="ECO:0000313" key="4">
    <source>
        <dbReference type="EMBL" id="MDR7089670.1"/>
    </source>
</evidence>
<keyword evidence="1" id="KW-0472">Membrane</keyword>
<dbReference type="EMBL" id="JAVDVX010000002">
    <property type="protein sequence ID" value="MDR7089670.1"/>
    <property type="molecule type" value="Genomic_DNA"/>
</dbReference>
<comment type="caution">
    <text evidence="4">The sequence shown here is derived from an EMBL/GenBank/DDBJ whole genome shotgun (WGS) entry which is preliminary data.</text>
</comment>
<proteinExistence type="predicted"/>
<protein>
    <recommendedName>
        <fullName evidence="3">Ice-binding protein C-terminal domain-containing protein</fullName>
    </recommendedName>
</protein>
<evidence type="ECO:0000256" key="2">
    <source>
        <dbReference type="SAM" id="SignalP"/>
    </source>
</evidence>
<dbReference type="InterPro" id="IPR013424">
    <property type="entry name" value="Ice-binding_C"/>
</dbReference>
<evidence type="ECO:0000256" key="1">
    <source>
        <dbReference type="SAM" id="Phobius"/>
    </source>
</evidence>
<keyword evidence="1" id="KW-1133">Transmembrane helix</keyword>
<keyword evidence="2" id="KW-0732">Signal</keyword>
<feature type="signal peptide" evidence="2">
    <location>
        <begin position="1"/>
        <end position="22"/>
    </location>
</feature>
<name>A0ABU1UWV2_9GAMM</name>
<gene>
    <name evidence="4" type="ORF">J2X05_001676</name>
</gene>
<dbReference type="NCBIfam" id="TIGR02595">
    <property type="entry name" value="PEP_CTERM"/>
    <property type="match status" value="1"/>
</dbReference>
<dbReference type="RefSeq" id="WP_310071110.1">
    <property type="nucleotide sequence ID" value="NZ_JAVDVX010000002.1"/>
</dbReference>
<evidence type="ECO:0000259" key="3">
    <source>
        <dbReference type="Pfam" id="PF07589"/>
    </source>
</evidence>
<keyword evidence="5" id="KW-1185">Reference proteome</keyword>
<feature type="chain" id="PRO_5045450066" description="Ice-binding protein C-terminal domain-containing protein" evidence="2">
    <location>
        <begin position="23"/>
        <end position="179"/>
    </location>
</feature>
<keyword evidence="1" id="KW-0812">Transmembrane</keyword>
<accession>A0ABU1UWV2</accession>
<sequence>MKKLISSLLVTAVITVCTPASAYTIKAGEIYAGTNVGSLDTLLGQTLMQGNSNPTSETNWVNSLLNPDTTYVTKTNSVEIYATTESSYVYAFELAATPGYFLVKNAKWWALFENNANASWGVIDFSQLNSGFKFKDLGNTTISHVTEFGKFTSVAEPSGLLLFGLGLIGLSVMRRRLKI</sequence>
<dbReference type="Proteomes" id="UP001253595">
    <property type="component" value="Unassembled WGS sequence"/>
</dbReference>
<dbReference type="Pfam" id="PF07589">
    <property type="entry name" value="PEP-CTERM"/>
    <property type="match status" value="1"/>
</dbReference>
<reference evidence="4 5" key="1">
    <citation type="submission" date="2023-07" db="EMBL/GenBank/DDBJ databases">
        <title>Sorghum-associated microbial communities from plants grown in Nebraska, USA.</title>
        <authorList>
            <person name="Schachtman D."/>
        </authorList>
    </citation>
    <scope>NUCLEOTIDE SEQUENCE [LARGE SCALE GENOMIC DNA]</scope>
    <source>
        <strain evidence="4 5">BE190</strain>
    </source>
</reference>